<dbReference type="AlphaFoldDB" id="A0A9Q0MF45"/>
<name>A0A9Q0MF45_BLOTA</name>
<proteinExistence type="predicted"/>
<evidence type="ECO:0000313" key="2">
    <source>
        <dbReference type="EMBL" id="KAJ6223888.1"/>
    </source>
</evidence>
<evidence type="ECO:0000256" key="1">
    <source>
        <dbReference type="SAM" id="MobiDB-lite"/>
    </source>
</evidence>
<dbReference type="EMBL" id="JAPWDV010000001">
    <property type="protein sequence ID" value="KAJ6223888.1"/>
    <property type="molecule type" value="Genomic_DNA"/>
</dbReference>
<gene>
    <name evidence="2" type="ORF">RDWZM_002433</name>
</gene>
<feature type="region of interest" description="Disordered" evidence="1">
    <location>
        <begin position="1"/>
        <end position="49"/>
    </location>
</feature>
<feature type="region of interest" description="Disordered" evidence="1">
    <location>
        <begin position="106"/>
        <end position="137"/>
    </location>
</feature>
<dbReference type="Proteomes" id="UP001142055">
    <property type="component" value="Chromosome 1"/>
</dbReference>
<keyword evidence="3" id="KW-1185">Reference proteome</keyword>
<sequence length="137" mass="15838">MGKSKSKRYFNGYRSRSRSPDQHRTTPSSTQQWNLPTSSRRDNKSVEHAKKAAIDEKVLANQYFSVEDQLKRANEISEINYNPFVPKSFISNREKATSRERDLVKSLVPLSDIPLPKDENDKQKDPRNLIDSSVSRK</sequence>
<organism evidence="2 3">
    <name type="scientific">Blomia tropicalis</name>
    <name type="common">Mite</name>
    <dbReference type="NCBI Taxonomy" id="40697"/>
    <lineage>
        <taxon>Eukaryota</taxon>
        <taxon>Metazoa</taxon>
        <taxon>Ecdysozoa</taxon>
        <taxon>Arthropoda</taxon>
        <taxon>Chelicerata</taxon>
        <taxon>Arachnida</taxon>
        <taxon>Acari</taxon>
        <taxon>Acariformes</taxon>
        <taxon>Sarcoptiformes</taxon>
        <taxon>Astigmata</taxon>
        <taxon>Glycyphagoidea</taxon>
        <taxon>Echimyopodidae</taxon>
        <taxon>Blomia</taxon>
    </lineage>
</organism>
<feature type="compositionally biased region" description="Basic and acidic residues" evidence="1">
    <location>
        <begin position="115"/>
        <end position="128"/>
    </location>
</feature>
<evidence type="ECO:0000313" key="3">
    <source>
        <dbReference type="Proteomes" id="UP001142055"/>
    </source>
</evidence>
<protein>
    <submittedName>
        <fullName evidence="2">Uncharacterized protein</fullName>
    </submittedName>
</protein>
<accession>A0A9Q0MF45</accession>
<comment type="caution">
    <text evidence="2">The sequence shown here is derived from an EMBL/GenBank/DDBJ whole genome shotgun (WGS) entry which is preliminary data.</text>
</comment>
<reference evidence="2" key="1">
    <citation type="submission" date="2022-12" db="EMBL/GenBank/DDBJ databases">
        <title>Genome assemblies of Blomia tropicalis.</title>
        <authorList>
            <person name="Cui Y."/>
        </authorList>
    </citation>
    <scope>NUCLEOTIDE SEQUENCE</scope>
    <source>
        <tissue evidence="2">Adult mites</tissue>
    </source>
</reference>
<feature type="compositionally biased region" description="Polar residues" evidence="1">
    <location>
        <begin position="25"/>
        <end position="38"/>
    </location>
</feature>
<feature type="compositionally biased region" description="Basic and acidic residues" evidence="1">
    <location>
        <begin position="39"/>
        <end position="49"/>
    </location>
</feature>
<dbReference type="OMA" id="SWHENAR"/>